<keyword evidence="2" id="KW-1185">Reference proteome</keyword>
<dbReference type="EMBL" id="CAJVPW010045500">
    <property type="protein sequence ID" value="CAG8755961.1"/>
    <property type="molecule type" value="Genomic_DNA"/>
</dbReference>
<feature type="non-terminal residue" evidence="1">
    <location>
        <position position="78"/>
    </location>
</feature>
<dbReference type="Proteomes" id="UP000789366">
    <property type="component" value="Unassembled WGS sequence"/>
</dbReference>
<evidence type="ECO:0000313" key="1">
    <source>
        <dbReference type="EMBL" id="CAG8755961.1"/>
    </source>
</evidence>
<evidence type="ECO:0000313" key="2">
    <source>
        <dbReference type="Proteomes" id="UP000789366"/>
    </source>
</evidence>
<sequence>KRRADKKTIPDYNQIIETIPLNDLNEYVIELIDSFENNIGLSFTIHVDVNMSNQNCSIKSIANMIVNNIEEGDGYSWV</sequence>
<name>A0ACA9QKW8_9GLOM</name>
<organism evidence="1 2">
    <name type="scientific">Cetraspora pellucida</name>
    <dbReference type="NCBI Taxonomy" id="1433469"/>
    <lineage>
        <taxon>Eukaryota</taxon>
        <taxon>Fungi</taxon>
        <taxon>Fungi incertae sedis</taxon>
        <taxon>Mucoromycota</taxon>
        <taxon>Glomeromycotina</taxon>
        <taxon>Glomeromycetes</taxon>
        <taxon>Diversisporales</taxon>
        <taxon>Gigasporaceae</taxon>
        <taxon>Cetraspora</taxon>
    </lineage>
</organism>
<feature type="non-terminal residue" evidence="1">
    <location>
        <position position="1"/>
    </location>
</feature>
<accession>A0ACA9QKW8</accession>
<proteinExistence type="predicted"/>
<comment type="caution">
    <text evidence="1">The sequence shown here is derived from an EMBL/GenBank/DDBJ whole genome shotgun (WGS) entry which is preliminary data.</text>
</comment>
<gene>
    <name evidence="1" type="ORF">SPELUC_LOCUS14802</name>
</gene>
<protein>
    <submittedName>
        <fullName evidence="1">10782_t:CDS:1</fullName>
    </submittedName>
</protein>
<reference evidence="1" key="1">
    <citation type="submission" date="2021-06" db="EMBL/GenBank/DDBJ databases">
        <authorList>
            <person name="Kallberg Y."/>
            <person name="Tangrot J."/>
            <person name="Rosling A."/>
        </authorList>
    </citation>
    <scope>NUCLEOTIDE SEQUENCE</scope>
    <source>
        <strain evidence="1">28 12/20/2015</strain>
    </source>
</reference>